<dbReference type="Gene3D" id="1.20.5.2210">
    <property type="match status" value="1"/>
</dbReference>
<evidence type="ECO:0000256" key="8">
    <source>
        <dbReference type="ARBA" id="ARBA00023136"/>
    </source>
</evidence>
<keyword evidence="7 10" id="KW-0496">Mitochondrion</keyword>
<organism evidence="11 12">
    <name type="scientific">Clavelina lepadiformis</name>
    <name type="common">Light-bulb sea squirt</name>
    <name type="synonym">Ascidia lepadiformis</name>
    <dbReference type="NCBI Taxonomy" id="159417"/>
    <lineage>
        <taxon>Eukaryota</taxon>
        <taxon>Metazoa</taxon>
        <taxon>Chordata</taxon>
        <taxon>Tunicata</taxon>
        <taxon>Ascidiacea</taxon>
        <taxon>Aplousobranchia</taxon>
        <taxon>Clavelinidae</taxon>
        <taxon>Clavelina</taxon>
    </lineage>
</organism>
<dbReference type="Pfam" id="PF05405">
    <property type="entry name" value="Mt_ATP-synt_B"/>
    <property type="match status" value="1"/>
</dbReference>
<dbReference type="InterPro" id="IPR013837">
    <property type="entry name" value="ATP_synth_F0_suB"/>
</dbReference>
<evidence type="ECO:0000256" key="6">
    <source>
        <dbReference type="ARBA" id="ARBA00023065"/>
    </source>
</evidence>
<keyword evidence="3 10" id="KW-0138">CF(0)</keyword>
<keyword evidence="4 10" id="KW-0375">Hydrogen ion transport</keyword>
<keyword evidence="2 10" id="KW-0813">Transport</keyword>
<comment type="subcellular location">
    <subcellularLocation>
        <location evidence="10">Mitochondrion</location>
    </subcellularLocation>
    <subcellularLocation>
        <location evidence="10">Mitochondrion inner membrane</location>
    </subcellularLocation>
</comment>
<dbReference type="PANTHER" id="PTHR12733">
    <property type="entry name" value="MITOCHONDRIAL ATP SYNTHASE B CHAIN"/>
    <property type="match status" value="1"/>
</dbReference>
<evidence type="ECO:0000256" key="3">
    <source>
        <dbReference type="ARBA" id="ARBA00022547"/>
    </source>
</evidence>
<dbReference type="Proteomes" id="UP001642483">
    <property type="component" value="Unassembled WGS sequence"/>
</dbReference>
<proteinExistence type="inferred from homology"/>
<comment type="similarity">
    <text evidence="1 10">Belongs to the eukaryotic ATPase B chain family.</text>
</comment>
<keyword evidence="6 10" id="KW-0406">Ion transport</keyword>
<reference evidence="11 12" key="1">
    <citation type="submission" date="2024-02" db="EMBL/GenBank/DDBJ databases">
        <authorList>
            <person name="Daric V."/>
            <person name="Darras S."/>
        </authorList>
    </citation>
    <scope>NUCLEOTIDE SEQUENCE [LARGE SCALE GENOMIC DNA]</scope>
</reference>
<name>A0ABP0FXH9_CLALP</name>
<evidence type="ECO:0000313" key="11">
    <source>
        <dbReference type="EMBL" id="CAK8683251.1"/>
    </source>
</evidence>
<comment type="function">
    <text evidence="9 10">Subunit b, of the mitochondrial membrane ATP synthase complex (F(1)F(0) ATP synthase or Complex V) that produces ATP from ADP in the presence of a proton gradient across the membrane which is generated by electron transport complexes of the respiratory chain. ATP synthase complex consist of a soluble F(1) head domain - the catalytic core - and a membrane F(1) domain - the membrane proton channel. These two domains are linked by a central stalk rotating inside the F(1) region and a stationary peripheral stalk. During catalysis, ATP synthesis in the catalytic domain of F(1) is coupled via a rotary mechanism of the central stalk subunits to proton translocation. In vivo, can only synthesize ATP although its ATP hydrolase activity can be activated artificially in vitro. Part of the complex F(0) domain. Part of the complex F(0) domain and the peripheric stalk, which acts as a stator to hold the catalytic alpha(3)beta(3) subcomplex and subunit a/ATP6 static relative to the rotary elements.</text>
</comment>
<keyword evidence="8 10" id="KW-0472">Membrane</keyword>
<evidence type="ECO:0000256" key="5">
    <source>
        <dbReference type="ARBA" id="ARBA00022792"/>
    </source>
</evidence>
<dbReference type="SUPFAM" id="SSF161060">
    <property type="entry name" value="ATP synthase B chain-like"/>
    <property type="match status" value="1"/>
</dbReference>
<keyword evidence="5 10" id="KW-0999">Mitochondrion inner membrane</keyword>
<dbReference type="PANTHER" id="PTHR12733:SF3">
    <property type="entry name" value="ATP SYNTHASE F(0) COMPLEX SUBUNIT B1, MITOCHONDRIAL"/>
    <property type="match status" value="1"/>
</dbReference>
<keyword evidence="12" id="KW-1185">Reference proteome</keyword>
<evidence type="ECO:0000256" key="10">
    <source>
        <dbReference type="RuleBase" id="RU368017"/>
    </source>
</evidence>
<evidence type="ECO:0000256" key="9">
    <source>
        <dbReference type="ARBA" id="ARBA00055529"/>
    </source>
</evidence>
<evidence type="ECO:0000256" key="7">
    <source>
        <dbReference type="ARBA" id="ARBA00023128"/>
    </source>
</evidence>
<dbReference type="EMBL" id="CAWYQH010000097">
    <property type="protein sequence ID" value="CAK8683251.1"/>
    <property type="molecule type" value="Genomic_DNA"/>
</dbReference>
<protein>
    <recommendedName>
        <fullName evidence="10">ATP synthase subunit b</fullName>
    </recommendedName>
</protein>
<dbReference type="InterPro" id="IPR008688">
    <property type="entry name" value="ATP_synth_Bsub_B/MI25"/>
</dbReference>
<gene>
    <name evidence="11" type="ORF">CVLEPA_LOCUS14343</name>
</gene>
<evidence type="ECO:0000256" key="2">
    <source>
        <dbReference type="ARBA" id="ARBA00022448"/>
    </source>
</evidence>
<evidence type="ECO:0000256" key="1">
    <source>
        <dbReference type="ARBA" id="ARBA00007479"/>
    </source>
</evidence>
<sequence length="280" mass="31911">MLSRLFCSTGRIVGKSTKIPLCLRVVSARSNSTNSVIETGTSTIQIKDMNYPARLDDWENFKMPGAPYEGMGPLPPLPDYDQNFTRHYVFPETWFQFLYPRTGATGTYTLLTGLAAMLVSKEYYIYSHDTWYAAAFIIAFTTLNKAVGPFIRDFTESLRVDRLKAYDQVKADEMDGLIKTVDEIKLEQWRAKGQELINEARKTNLAMMLETEYINRQASVVEAVKRKLDYQVTVQKVDTELTQGHMVKWIEKKVMETITPETQKATLNACIAQLNTIASK</sequence>
<accession>A0ABP0FXH9</accession>
<evidence type="ECO:0000256" key="4">
    <source>
        <dbReference type="ARBA" id="ARBA00022781"/>
    </source>
</evidence>
<comment type="subunit">
    <text evidence="10">F-type ATPases have 2 components, CF(1) - the catalytic core - and CF(0) - the membrane proton channel. CF(1) and CF(0) have multiple subunits.</text>
</comment>
<evidence type="ECO:0000313" key="12">
    <source>
        <dbReference type="Proteomes" id="UP001642483"/>
    </source>
</evidence>
<comment type="caution">
    <text evidence="11">The sequence shown here is derived from an EMBL/GenBank/DDBJ whole genome shotgun (WGS) entry which is preliminary data.</text>
</comment>